<dbReference type="InParanoid" id="B0CQY5"/>
<dbReference type="Proteomes" id="UP000001194">
    <property type="component" value="Unassembled WGS sequence"/>
</dbReference>
<evidence type="ECO:0000313" key="4">
    <source>
        <dbReference type="EMBL" id="EDR15718.1"/>
    </source>
</evidence>
<keyword evidence="2" id="KW-0812">Transmembrane</keyword>
<protein>
    <submittedName>
        <fullName evidence="4">Predicted protein</fullName>
    </submittedName>
</protein>
<dbReference type="HOGENOM" id="CLU_041803_0_0_1"/>
<dbReference type="RefSeq" id="XP_001873926.1">
    <property type="nucleotide sequence ID" value="XM_001873891.1"/>
</dbReference>
<keyword evidence="2" id="KW-1133">Transmembrane helix</keyword>
<gene>
    <name evidence="4" type="ORF">LACBIDRAFT_300944</name>
</gene>
<evidence type="ECO:0000256" key="3">
    <source>
        <dbReference type="SAM" id="SignalP"/>
    </source>
</evidence>
<proteinExistence type="predicted"/>
<keyword evidence="3" id="KW-0732">Signal</keyword>
<reference evidence="4 5" key="1">
    <citation type="journal article" date="2008" name="Nature">
        <title>The genome of Laccaria bicolor provides insights into mycorrhizal symbiosis.</title>
        <authorList>
            <person name="Martin F."/>
            <person name="Aerts A."/>
            <person name="Ahren D."/>
            <person name="Brun A."/>
            <person name="Danchin E.G.J."/>
            <person name="Duchaussoy F."/>
            <person name="Gibon J."/>
            <person name="Kohler A."/>
            <person name="Lindquist E."/>
            <person name="Pereda V."/>
            <person name="Salamov A."/>
            <person name="Shapiro H.J."/>
            <person name="Wuyts J."/>
            <person name="Blaudez D."/>
            <person name="Buee M."/>
            <person name="Brokstein P."/>
            <person name="Canbaeck B."/>
            <person name="Cohen D."/>
            <person name="Courty P.E."/>
            <person name="Coutinho P.M."/>
            <person name="Delaruelle C."/>
            <person name="Detter J.C."/>
            <person name="Deveau A."/>
            <person name="DiFazio S."/>
            <person name="Duplessis S."/>
            <person name="Fraissinet-Tachet L."/>
            <person name="Lucic E."/>
            <person name="Frey-Klett P."/>
            <person name="Fourrey C."/>
            <person name="Feussner I."/>
            <person name="Gay G."/>
            <person name="Grimwood J."/>
            <person name="Hoegger P.J."/>
            <person name="Jain P."/>
            <person name="Kilaru S."/>
            <person name="Labbe J."/>
            <person name="Lin Y.C."/>
            <person name="Legue V."/>
            <person name="Le Tacon F."/>
            <person name="Marmeisse R."/>
            <person name="Melayah D."/>
            <person name="Montanini B."/>
            <person name="Muratet M."/>
            <person name="Nehls U."/>
            <person name="Niculita-Hirzel H."/>
            <person name="Oudot-Le Secq M.P."/>
            <person name="Peter M."/>
            <person name="Quesneville H."/>
            <person name="Rajashekar B."/>
            <person name="Reich M."/>
            <person name="Rouhier N."/>
            <person name="Schmutz J."/>
            <person name="Yin T."/>
            <person name="Chalot M."/>
            <person name="Henrissat B."/>
            <person name="Kuees U."/>
            <person name="Lucas S."/>
            <person name="Van de Peer Y."/>
            <person name="Podila G.K."/>
            <person name="Polle A."/>
            <person name="Pukkila P.J."/>
            <person name="Richardson P.M."/>
            <person name="Rouze P."/>
            <person name="Sanders I.R."/>
            <person name="Stajich J.E."/>
            <person name="Tunlid A."/>
            <person name="Tuskan G."/>
            <person name="Grigoriev I.V."/>
        </authorList>
    </citation>
    <scope>NUCLEOTIDE SEQUENCE [LARGE SCALE GENOMIC DNA]</scope>
    <source>
        <strain evidence="5">S238N-H82 / ATCC MYA-4686</strain>
    </source>
</reference>
<organism evidence="5">
    <name type="scientific">Laccaria bicolor (strain S238N-H82 / ATCC MYA-4686)</name>
    <name type="common">Bicoloured deceiver</name>
    <name type="synonym">Laccaria laccata var. bicolor</name>
    <dbReference type="NCBI Taxonomy" id="486041"/>
    <lineage>
        <taxon>Eukaryota</taxon>
        <taxon>Fungi</taxon>
        <taxon>Dikarya</taxon>
        <taxon>Basidiomycota</taxon>
        <taxon>Agaricomycotina</taxon>
        <taxon>Agaricomycetes</taxon>
        <taxon>Agaricomycetidae</taxon>
        <taxon>Agaricales</taxon>
        <taxon>Agaricineae</taxon>
        <taxon>Hydnangiaceae</taxon>
        <taxon>Laccaria</taxon>
    </lineage>
</organism>
<accession>B0CQY5</accession>
<evidence type="ECO:0000313" key="5">
    <source>
        <dbReference type="Proteomes" id="UP000001194"/>
    </source>
</evidence>
<dbReference type="OrthoDB" id="2563021at2759"/>
<feature type="compositionally biased region" description="Polar residues" evidence="1">
    <location>
        <begin position="456"/>
        <end position="472"/>
    </location>
</feature>
<feature type="chain" id="PRO_5002748851" evidence="3">
    <location>
        <begin position="24"/>
        <end position="501"/>
    </location>
</feature>
<name>B0CQY5_LACBS</name>
<feature type="signal peptide" evidence="3">
    <location>
        <begin position="1"/>
        <end position="23"/>
    </location>
</feature>
<sequence length="501" mass="53678">MNICRRSLQWTFWGLTSVSLAHSVATPPLPQSFFFDWNALGQPYPIPVTAQCESIHIVWQRSTATGPNNVAPYYLQVYTSIYIVPIIIPVGSGLVFDWAVPFPPGTLYQICMFDKNGNTGGCQATYSVIPATTTPTCASVTFPPLLSVNAQVDNGPMSQYGWIDQCSDISITPKNGTPPYTLTIAPALHPPYNITSPDMRGINWTVGLSWATPFFLSVVDSAGNMWANGLLHSGAGTTSACLADNPTRILSNDTVKPAVVVGAGFGGLGVGLFAGILIAFLFLRRHYRGRRRERYADMASSIAGSPQVTAFGLPTTEASLQYRPVPSTAFGGLMDNSMGSSNPSSLGHTMGRVGSTPYHVEPFVMPGEDGRLIHEPLSPIPFAPTHASTAHEPAYGSSSHRSQNQIYVVHHDSQAPPVTIYHEDGTQIVELPPRYPTGASSSSQSEGLSDARSVGRSASVNRSDGGRTNATEPPTFLQEQRRPTVARKPAQETGHSSNSAT</sequence>
<feature type="region of interest" description="Disordered" evidence="1">
    <location>
        <begin position="430"/>
        <end position="501"/>
    </location>
</feature>
<dbReference type="AlphaFoldDB" id="B0CQY5"/>
<dbReference type="KEGG" id="lbc:LACBIDRAFT_300944"/>
<dbReference type="GeneID" id="6069830"/>
<evidence type="ECO:0000256" key="1">
    <source>
        <dbReference type="SAM" id="MobiDB-lite"/>
    </source>
</evidence>
<keyword evidence="2" id="KW-0472">Membrane</keyword>
<evidence type="ECO:0000256" key="2">
    <source>
        <dbReference type="SAM" id="Phobius"/>
    </source>
</evidence>
<keyword evidence="5" id="KW-1185">Reference proteome</keyword>
<dbReference type="EMBL" id="DS547091">
    <property type="protein sequence ID" value="EDR15718.1"/>
    <property type="molecule type" value="Genomic_DNA"/>
</dbReference>
<feature type="transmembrane region" description="Helical" evidence="2">
    <location>
        <begin position="258"/>
        <end position="283"/>
    </location>
</feature>